<dbReference type="Gene3D" id="3.40.50.300">
    <property type="entry name" value="P-loop containing nucleotide triphosphate hydrolases"/>
    <property type="match status" value="1"/>
</dbReference>
<comment type="caution">
    <text evidence="3">The sequence shown here is derived from an EMBL/GenBank/DDBJ whole genome shotgun (WGS) entry which is preliminary data.</text>
</comment>
<evidence type="ECO:0000256" key="1">
    <source>
        <dbReference type="ARBA" id="ARBA00022737"/>
    </source>
</evidence>
<dbReference type="EMBL" id="CAJMWS010001140">
    <property type="protein sequence ID" value="CAE6473985.1"/>
    <property type="molecule type" value="Genomic_DNA"/>
</dbReference>
<evidence type="ECO:0000313" key="4">
    <source>
        <dbReference type="Proteomes" id="UP000663846"/>
    </source>
</evidence>
<feature type="non-terminal residue" evidence="3">
    <location>
        <position position="1"/>
    </location>
</feature>
<proteinExistence type="predicted"/>
<dbReference type="AlphaFoldDB" id="A0A8H3H084"/>
<dbReference type="Proteomes" id="UP000663846">
    <property type="component" value="Unassembled WGS sequence"/>
</dbReference>
<dbReference type="InterPro" id="IPR056884">
    <property type="entry name" value="NPHP3-like_N"/>
</dbReference>
<organism evidence="3 4">
    <name type="scientific">Rhizoctonia solani</name>
    <dbReference type="NCBI Taxonomy" id="456999"/>
    <lineage>
        <taxon>Eukaryota</taxon>
        <taxon>Fungi</taxon>
        <taxon>Dikarya</taxon>
        <taxon>Basidiomycota</taxon>
        <taxon>Agaricomycotina</taxon>
        <taxon>Agaricomycetes</taxon>
        <taxon>Cantharellales</taxon>
        <taxon>Ceratobasidiaceae</taxon>
        <taxon>Rhizoctonia</taxon>
    </lineage>
</organism>
<feature type="domain" description="Nephrocystin 3-like N-terminal" evidence="2">
    <location>
        <begin position="59"/>
        <end position="141"/>
    </location>
</feature>
<keyword evidence="1" id="KW-0677">Repeat</keyword>
<evidence type="ECO:0000313" key="3">
    <source>
        <dbReference type="EMBL" id="CAE6473985.1"/>
    </source>
</evidence>
<accession>A0A8H3H084</accession>
<dbReference type="SUPFAM" id="SSF52540">
    <property type="entry name" value="P-loop containing nucleoside triphosphate hydrolases"/>
    <property type="match status" value="1"/>
</dbReference>
<sequence length="143" mass="15716">MKNLEEKANATEQRVNSGHAQTYLARLSPSLSAHYNSAQAIELKRGECTPGTRISVLAHMNDWASMSSSDTGSIYWLNGMAGTGKTTIAYSLCSELDAKHQLAASFFCSRLLPECRDVNRIIPSISYQLAQYSLPFRAALLKV</sequence>
<protein>
    <recommendedName>
        <fullName evidence="2">Nephrocystin 3-like N-terminal domain-containing protein</fullName>
    </recommendedName>
</protein>
<gene>
    <name evidence="3" type="ORF">RDB_LOCUS181188</name>
</gene>
<name>A0A8H3H084_9AGAM</name>
<reference evidence="3" key="1">
    <citation type="submission" date="2021-01" db="EMBL/GenBank/DDBJ databases">
        <authorList>
            <person name="Kaushik A."/>
        </authorList>
    </citation>
    <scope>NUCLEOTIDE SEQUENCE</scope>
    <source>
        <strain evidence="3">AG1-1C</strain>
    </source>
</reference>
<dbReference type="InterPro" id="IPR027417">
    <property type="entry name" value="P-loop_NTPase"/>
</dbReference>
<dbReference type="Pfam" id="PF24883">
    <property type="entry name" value="NPHP3_N"/>
    <property type="match status" value="1"/>
</dbReference>
<evidence type="ECO:0000259" key="2">
    <source>
        <dbReference type="Pfam" id="PF24883"/>
    </source>
</evidence>